<dbReference type="InterPro" id="IPR036513">
    <property type="entry name" value="STAS_dom_sf"/>
</dbReference>
<evidence type="ECO:0000256" key="3">
    <source>
        <dbReference type="ARBA" id="ARBA00022989"/>
    </source>
</evidence>
<proteinExistence type="predicted"/>
<feature type="region of interest" description="Disordered" evidence="5">
    <location>
        <begin position="1"/>
        <end position="23"/>
    </location>
</feature>
<dbReference type="Pfam" id="PF01740">
    <property type="entry name" value="STAS"/>
    <property type="match status" value="1"/>
</dbReference>
<accession>A0ABY8U163</accession>
<evidence type="ECO:0000256" key="6">
    <source>
        <dbReference type="SAM" id="Phobius"/>
    </source>
</evidence>
<keyword evidence="3 6" id="KW-1133">Transmembrane helix</keyword>
<feature type="compositionally biased region" description="Basic and acidic residues" evidence="5">
    <location>
        <begin position="1"/>
        <end position="10"/>
    </location>
</feature>
<dbReference type="CDD" id="cd07042">
    <property type="entry name" value="STAS_SulP_like_sulfate_transporter"/>
    <property type="match status" value="1"/>
</dbReference>
<evidence type="ECO:0000256" key="2">
    <source>
        <dbReference type="ARBA" id="ARBA00022692"/>
    </source>
</evidence>
<evidence type="ECO:0000313" key="9">
    <source>
        <dbReference type="Proteomes" id="UP001244341"/>
    </source>
</evidence>
<feature type="transmembrane region" description="Helical" evidence="6">
    <location>
        <begin position="390"/>
        <end position="408"/>
    </location>
</feature>
<name>A0ABY8U163_TETOB</name>
<dbReference type="Proteomes" id="UP001244341">
    <property type="component" value="Chromosome 6b"/>
</dbReference>
<dbReference type="EMBL" id="CP126213">
    <property type="protein sequence ID" value="WIA15189.1"/>
    <property type="molecule type" value="Genomic_DNA"/>
</dbReference>
<feature type="transmembrane region" description="Helical" evidence="6">
    <location>
        <begin position="146"/>
        <end position="168"/>
    </location>
</feature>
<organism evidence="8 9">
    <name type="scientific">Tetradesmus obliquus</name>
    <name type="common">Green alga</name>
    <name type="synonym">Acutodesmus obliquus</name>
    <dbReference type="NCBI Taxonomy" id="3088"/>
    <lineage>
        <taxon>Eukaryota</taxon>
        <taxon>Viridiplantae</taxon>
        <taxon>Chlorophyta</taxon>
        <taxon>core chlorophytes</taxon>
        <taxon>Chlorophyceae</taxon>
        <taxon>CS clade</taxon>
        <taxon>Sphaeropleales</taxon>
        <taxon>Scenedesmaceae</taxon>
        <taxon>Tetradesmus</taxon>
    </lineage>
</organism>
<dbReference type="PANTHER" id="PTHR11814">
    <property type="entry name" value="SULFATE TRANSPORTER"/>
    <property type="match status" value="1"/>
</dbReference>
<evidence type="ECO:0000256" key="5">
    <source>
        <dbReference type="SAM" id="MobiDB-lite"/>
    </source>
</evidence>
<feature type="transmembrane region" description="Helical" evidence="6">
    <location>
        <begin position="428"/>
        <end position="448"/>
    </location>
</feature>
<protein>
    <recommendedName>
        <fullName evidence="7">STAS domain-containing protein</fullName>
    </recommendedName>
</protein>
<feature type="region of interest" description="Disordered" evidence="5">
    <location>
        <begin position="679"/>
        <end position="713"/>
    </location>
</feature>
<comment type="subcellular location">
    <subcellularLocation>
        <location evidence="1">Membrane</location>
        <topology evidence="1">Multi-pass membrane protein</topology>
    </subcellularLocation>
</comment>
<keyword evidence="9" id="KW-1185">Reference proteome</keyword>
<evidence type="ECO:0000256" key="1">
    <source>
        <dbReference type="ARBA" id="ARBA00004141"/>
    </source>
</evidence>
<evidence type="ECO:0000259" key="7">
    <source>
        <dbReference type="PROSITE" id="PS50801"/>
    </source>
</evidence>
<feature type="transmembrane region" description="Helical" evidence="6">
    <location>
        <begin position="455"/>
        <end position="474"/>
    </location>
</feature>
<keyword evidence="4 6" id="KW-0472">Membrane</keyword>
<dbReference type="SUPFAM" id="SSF52091">
    <property type="entry name" value="SpoIIaa-like"/>
    <property type="match status" value="1"/>
</dbReference>
<sequence>MERTFGKIDADNEDVTGSKMRRMSLSNQPLDYPFEKDTPDPFDSAHEELDSVKAWWRGRQTRRSKNQYTAWSIASTALPCLGWLRGYKLREWLLFDLMAGLAVAFTVVPQGMSYANITGLPAVMGLYGAFLPVLIYALFGSCRQLGVGPVAVTSGLIFSGMAGIVPGYDGILDPNDPKPEQVAIQAEYNKNVIQLAFLVACLYTAVGLFRLGFLIRFLSHPVITGFTSGAALVIAAGQVKYLLGVSYKKQDTLQGEISNIIAQLAAGKFKWQEFVMGFSMLAFLLSLKFIQRKWPKTMFLKALGPFLACSIGIAVVAAGKWGTGKGPIKIVKNIPQGLPPVSIQDWVPIGNIGQLLPLAFIVLAVDMLESTSIARALARKNGYDLKYNQEIVALGLANFAGAMFSSYTTTGSFSRSAINNSCGAKTNLSGFVTSIIVMCVLLFLTPVFRLMPYNTMGAIIIVGVIQLVEVGVAYELFRTHLRDFFVWLVAFVVTTFAGVEYGLMSSIALSLLILVLESSFPHSAQLGRLGKSNVYRSVQKYPGAETIPGIVIKYPGAETIPGIVIVRLDAPLFFANTTHFENSIADHLAAGQELANEAGLVSGVRFLVLDLSPVTRSDSSGAHMLLDLTKELQEKGVQLVLANPTDQLMRMLERIHIHDSLPRKWVFVHTHDAVRAAQEELHSEESSSSVVLITDGNDTGKAGKASSYATHQQ</sequence>
<feature type="transmembrane region" description="Helical" evidence="6">
    <location>
        <begin position="486"/>
        <end position="516"/>
    </location>
</feature>
<feature type="transmembrane region" description="Helical" evidence="6">
    <location>
        <begin position="274"/>
        <end position="290"/>
    </location>
</feature>
<reference evidence="8 9" key="1">
    <citation type="submission" date="2023-05" db="EMBL/GenBank/DDBJ databases">
        <title>A 100% complete, gapless, phased diploid assembly of the Scenedesmus obliquus UTEX 3031 genome.</title>
        <authorList>
            <person name="Biondi T.C."/>
            <person name="Hanschen E.R."/>
            <person name="Kwon T."/>
            <person name="Eng W."/>
            <person name="Kruse C.P.S."/>
            <person name="Koehler S.I."/>
            <person name="Kunde Y."/>
            <person name="Gleasner C.D."/>
            <person name="You Mak K.T."/>
            <person name="Polle J."/>
            <person name="Hovde B.T."/>
            <person name="Starkenburg S.R."/>
        </authorList>
    </citation>
    <scope>NUCLEOTIDE SEQUENCE [LARGE SCALE GENOMIC DNA]</scope>
    <source>
        <strain evidence="8 9">DOE0152z</strain>
    </source>
</reference>
<dbReference type="PROSITE" id="PS50801">
    <property type="entry name" value="STAS"/>
    <property type="match status" value="1"/>
</dbReference>
<dbReference type="NCBIfam" id="TIGR00815">
    <property type="entry name" value="sulP"/>
    <property type="match status" value="1"/>
</dbReference>
<feature type="transmembrane region" description="Helical" evidence="6">
    <location>
        <begin position="192"/>
        <end position="215"/>
    </location>
</feature>
<feature type="transmembrane region" description="Helical" evidence="6">
    <location>
        <begin position="92"/>
        <end position="112"/>
    </location>
</feature>
<dbReference type="InterPro" id="IPR002645">
    <property type="entry name" value="STAS_dom"/>
</dbReference>
<feature type="transmembrane region" description="Helical" evidence="6">
    <location>
        <begin position="118"/>
        <end position="139"/>
    </location>
</feature>
<feature type="transmembrane region" description="Helical" evidence="6">
    <location>
        <begin position="302"/>
        <end position="322"/>
    </location>
</feature>
<dbReference type="Pfam" id="PF00916">
    <property type="entry name" value="Sulfate_transp"/>
    <property type="match status" value="1"/>
</dbReference>
<evidence type="ECO:0000313" key="8">
    <source>
        <dbReference type="EMBL" id="WIA15189.1"/>
    </source>
</evidence>
<gene>
    <name evidence="8" type="ORF">OEZ85_001870</name>
</gene>
<dbReference type="InterPro" id="IPR001902">
    <property type="entry name" value="SLC26A/SulP_fam"/>
</dbReference>
<evidence type="ECO:0000256" key="4">
    <source>
        <dbReference type="ARBA" id="ARBA00023136"/>
    </source>
</evidence>
<dbReference type="Gene3D" id="3.30.750.24">
    <property type="entry name" value="STAS domain"/>
    <property type="match status" value="1"/>
</dbReference>
<keyword evidence="2 6" id="KW-0812">Transmembrane</keyword>
<dbReference type="InterPro" id="IPR011547">
    <property type="entry name" value="SLC26A/SulP_dom"/>
</dbReference>
<feature type="domain" description="STAS" evidence="7">
    <location>
        <begin position="553"/>
        <end position="677"/>
    </location>
</feature>
<feature type="transmembrane region" description="Helical" evidence="6">
    <location>
        <begin position="222"/>
        <end position="243"/>
    </location>
</feature>